<evidence type="ECO:0000256" key="1">
    <source>
        <dbReference type="SAM" id="Phobius"/>
    </source>
</evidence>
<keyword evidence="1" id="KW-0812">Transmembrane</keyword>
<comment type="caution">
    <text evidence="3">The sequence shown here is derived from an EMBL/GenBank/DDBJ whole genome shotgun (WGS) entry which is preliminary data.</text>
</comment>
<keyword evidence="1" id="KW-0472">Membrane</keyword>
<keyword evidence="4" id="KW-1185">Reference proteome</keyword>
<dbReference type="InterPro" id="IPR048354">
    <property type="entry name" value="TOD1_MUCI70_glycTrfase_dom"/>
</dbReference>
<protein>
    <recommendedName>
        <fullName evidence="2">TOD1/MUCI70 glycosyltransferase-like domain-containing protein</fullName>
    </recommendedName>
</protein>
<dbReference type="PANTHER" id="PTHR12956:SF22">
    <property type="entry name" value="OS06G0724300 PROTEIN"/>
    <property type="match status" value="1"/>
</dbReference>
<dbReference type="OMA" id="PTMKVHC"/>
<feature type="domain" description="TOD1/MUCI70 glycosyltransferase-like" evidence="2">
    <location>
        <begin position="142"/>
        <end position="447"/>
    </location>
</feature>
<dbReference type="PANTHER" id="PTHR12956">
    <property type="entry name" value="ALKALINE CERAMIDASE-RELATED"/>
    <property type="match status" value="1"/>
</dbReference>
<evidence type="ECO:0000259" key="2">
    <source>
        <dbReference type="Pfam" id="PF04765"/>
    </source>
</evidence>
<organism evidence="3 4">
    <name type="scientific">Zostera marina</name>
    <name type="common">Eelgrass</name>
    <dbReference type="NCBI Taxonomy" id="29655"/>
    <lineage>
        <taxon>Eukaryota</taxon>
        <taxon>Viridiplantae</taxon>
        <taxon>Streptophyta</taxon>
        <taxon>Embryophyta</taxon>
        <taxon>Tracheophyta</taxon>
        <taxon>Spermatophyta</taxon>
        <taxon>Magnoliopsida</taxon>
        <taxon>Liliopsida</taxon>
        <taxon>Zosteraceae</taxon>
        <taxon>Zostera</taxon>
    </lineage>
</organism>
<sequence length="506" mass="58262">MDAGDVQRSLSMRTPRVNVRNGLQSFQDKEMDRIHPLSPGRVSQDPIKKVWKRGFIRLVFVSTLVWMLLIVFATSFHVWSCSTSIDFFSAICKSDSRVLDILGTIGLAPKPIHRCPIPVADDPDSIVIPEKGTPNELLQNLSYIENGGPIPDGQSMPLFGGHQTWAQRENSFKLNTTMKIHCGFMKNGGAEMDELDVRYAQNCRFVVASGIFDGYDIPNQPSNISVRSQNLFCFIMVVDEISLEFIKKNISVVEDKDGGKWVGIWRLVTLHRPPYDEPRRNGKVPKILTHRLFPQAQYSIWIDGKMELIVDPLLMLERYLWRGKYTFAIARHKHHRSIYEEGDAIKRRKRYARPLVDLQMKIYRFEGMDDWSPMKKTRGDVPEGAVILREHTAMSNLLSCLWFNEVNLFTPRDQLSFGYAVYRLGDALKFFMFPNCEYNSLFILHRHNREHSSRIEWVKTLKELKESKEKKSSLMESRGGLGFWIPYPGDLDSVQIPVVKRTFAAG</sequence>
<evidence type="ECO:0000313" key="3">
    <source>
        <dbReference type="EMBL" id="KMZ70638.1"/>
    </source>
</evidence>
<dbReference type="OrthoDB" id="1905162at2759"/>
<reference evidence="4" key="1">
    <citation type="journal article" date="2016" name="Nature">
        <title>The genome of the seagrass Zostera marina reveals angiosperm adaptation to the sea.</title>
        <authorList>
            <person name="Olsen J.L."/>
            <person name="Rouze P."/>
            <person name="Verhelst B."/>
            <person name="Lin Y.-C."/>
            <person name="Bayer T."/>
            <person name="Collen J."/>
            <person name="Dattolo E."/>
            <person name="De Paoli E."/>
            <person name="Dittami S."/>
            <person name="Maumus F."/>
            <person name="Michel G."/>
            <person name="Kersting A."/>
            <person name="Lauritano C."/>
            <person name="Lohaus R."/>
            <person name="Toepel M."/>
            <person name="Tonon T."/>
            <person name="Vanneste K."/>
            <person name="Amirebrahimi M."/>
            <person name="Brakel J."/>
            <person name="Bostroem C."/>
            <person name="Chovatia M."/>
            <person name="Grimwood J."/>
            <person name="Jenkins J.W."/>
            <person name="Jueterbock A."/>
            <person name="Mraz A."/>
            <person name="Stam W.T."/>
            <person name="Tice H."/>
            <person name="Bornberg-Bauer E."/>
            <person name="Green P.J."/>
            <person name="Pearson G.A."/>
            <person name="Procaccini G."/>
            <person name="Duarte C.M."/>
            <person name="Schmutz J."/>
            <person name="Reusch T.B.H."/>
            <person name="Van de Peer Y."/>
        </authorList>
    </citation>
    <scope>NUCLEOTIDE SEQUENCE [LARGE SCALE GENOMIC DNA]</scope>
    <source>
        <strain evidence="4">cv. Finnish</strain>
    </source>
</reference>
<dbReference type="STRING" id="29655.A0A0K9PNL8"/>
<proteinExistence type="predicted"/>
<dbReference type="Pfam" id="PF04765">
    <property type="entry name" value="TOD1_MUCI70"/>
    <property type="match status" value="1"/>
</dbReference>
<dbReference type="AlphaFoldDB" id="A0A0K9PNL8"/>
<dbReference type="Proteomes" id="UP000036987">
    <property type="component" value="Unassembled WGS sequence"/>
</dbReference>
<keyword evidence="1" id="KW-1133">Transmembrane helix</keyword>
<evidence type="ECO:0000313" key="4">
    <source>
        <dbReference type="Proteomes" id="UP000036987"/>
    </source>
</evidence>
<feature type="transmembrane region" description="Helical" evidence="1">
    <location>
        <begin position="58"/>
        <end position="79"/>
    </location>
</feature>
<gene>
    <name evidence="3" type="ORF">ZOSMA_197G00110</name>
</gene>
<accession>A0A0K9PNL8</accession>
<name>A0A0K9PNL8_ZOSMR</name>
<dbReference type="EMBL" id="LFYR01000721">
    <property type="protein sequence ID" value="KMZ70638.1"/>
    <property type="molecule type" value="Genomic_DNA"/>
</dbReference>
<dbReference type="InterPro" id="IPR006852">
    <property type="entry name" value="TOD1_MUCI70"/>
</dbReference>